<feature type="signal peptide" evidence="1">
    <location>
        <begin position="1"/>
        <end position="28"/>
    </location>
</feature>
<sequence>MASRKLMMMTIYLHVILMLTSLIVETAGDKYINYDPLGKGPKGCLLPHCPHIHIPEQPYERGCEKTNLCRSSPSPGNEDINGDDKVGGVHENHKHRKHHKHGHNHHRKKLRHHVKYEMPDQDPEWLQTNNIVVLGH</sequence>
<comment type="caution">
    <text evidence="2">The sequence shown here is derived from an EMBL/GenBank/DDBJ whole genome shotgun (WGS) entry which is preliminary data.</text>
</comment>
<dbReference type="AlphaFoldDB" id="A0AAP0IWC1"/>
<protein>
    <recommendedName>
        <fullName evidence="4">Rapid ALkalinization Factor</fullName>
    </recommendedName>
</protein>
<dbReference type="EMBL" id="JBBNAE010000005">
    <property type="protein sequence ID" value="KAK9122969.1"/>
    <property type="molecule type" value="Genomic_DNA"/>
</dbReference>
<evidence type="ECO:0000313" key="3">
    <source>
        <dbReference type="Proteomes" id="UP001417504"/>
    </source>
</evidence>
<evidence type="ECO:0008006" key="4">
    <source>
        <dbReference type="Google" id="ProtNLM"/>
    </source>
</evidence>
<evidence type="ECO:0000313" key="2">
    <source>
        <dbReference type="EMBL" id="KAK9122969.1"/>
    </source>
</evidence>
<organism evidence="2 3">
    <name type="scientific">Stephania japonica</name>
    <dbReference type="NCBI Taxonomy" id="461633"/>
    <lineage>
        <taxon>Eukaryota</taxon>
        <taxon>Viridiplantae</taxon>
        <taxon>Streptophyta</taxon>
        <taxon>Embryophyta</taxon>
        <taxon>Tracheophyta</taxon>
        <taxon>Spermatophyta</taxon>
        <taxon>Magnoliopsida</taxon>
        <taxon>Ranunculales</taxon>
        <taxon>Menispermaceae</taxon>
        <taxon>Menispermoideae</taxon>
        <taxon>Cissampelideae</taxon>
        <taxon>Stephania</taxon>
    </lineage>
</organism>
<name>A0AAP0IWC1_9MAGN</name>
<reference evidence="2 3" key="1">
    <citation type="submission" date="2024-01" db="EMBL/GenBank/DDBJ databases">
        <title>Genome assemblies of Stephania.</title>
        <authorList>
            <person name="Yang L."/>
        </authorList>
    </citation>
    <scope>NUCLEOTIDE SEQUENCE [LARGE SCALE GENOMIC DNA]</scope>
    <source>
        <strain evidence="2">QJT</strain>
        <tissue evidence="2">Leaf</tissue>
    </source>
</reference>
<keyword evidence="3" id="KW-1185">Reference proteome</keyword>
<keyword evidence="1" id="KW-0732">Signal</keyword>
<dbReference type="Proteomes" id="UP001417504">
    <property type="component" value="Unassembled WGS sequence"/>
</dbReference>
<feature type="chain" id="PRO_5042934432" description="Rapid ALkalinization Factor" evidence="1">
    <location>
        <begin position="29"/>
        <end position="136"/>
    </location>
</feature>
<accession>A0AAP0IWC1</accession>
<dbReference type="PANTHER" id="PTHR34270:SF3">
    <property type="entry name" value="PROTEIN RALF-LIKE 16-RELATED"/>
    <property type="match status" value="1"/>
</dbReference>
<dbReference type="PANTHER" id="PTHR34270">
    <property type="entry name" value="PROTEIN RALF-LIKE 15-RELATED"/>
    <property type="match status" value="1"/>
</dbReference>
<proteinExistence type="predicted"/>
<gene>
    <name evidence="2" type="ORF">Sjap_012571</name>
</gene>
<evidence type="ECO:0000256" key="1">
    <source>
        <dbReference type="SAM" id="SignalP"/>
    </source>
</evidence>